<dbReference type="PROSITE" id="PS00189">
    <property type="entry name" value="LIPOYL"/>
    <property type="match status" value="1"/>
</dbReference>
<feature type="domain" description="Peripheral subunit-binding (PSBD)" evidence="9">
    <location>
        <begin position="199"/>
        <end position="236"/>
    </location>
</feature>
<dbReference type="PANTHER" id="PTHR43178:SF5">
    <property type="entry name" value="LIPOAMIDE ACYLTRANSFERASE COMPONENT OF BRANCHED-CHAIN ALPHA-KETO ACID DEHYDROGENASE COMPLEX, MITOCHONDRIAL"/>
    <property type="match status" value="1"/>
</dbReference>
<dbReference type="CDD" id="cd06849">
    <property type="entry name" value="lipoyl_domain"/>
    <property type="match status" value="1"/>
</dbReference>
<evidence type="ECO:0000256" key="1">
    <source>
        <dbReference type="ARBA" id="ARBA00001938"/>
    </source>
</evidence>
<dbReference type="PROSITE" id="PS50968">
    <property type="entry name" value="BIOTINYL_LIPOYL"/>
    <property type="match status" value="1"/>
</dbReference>
<proteinExistence type="inferred from homology"/>
<evidence type="ECO:0000313" key="11">
    <source>
        <dbReference type="Proteomes" id="UP000627538"/>
    </source>
</evidence>
<dbReference type="InterPro" id="IPR023213">
    <property type="entry name" value="CAT-like_dom_sf"/>
</dbReference>
<dbReference type="InterPro" id="IPR001078">
    <property type="entry name" value="2-oxoacid_DH_actylTfrase"/>
</dbReference>
<reference evidence="10 11" key="1">
    <citation type="submission" date="2020-08" db="EMBL/GenBank/DDBJ databases">
        <title>Winkia gen. nov., sp. nov., isolated from faeces of the Anser albifrons in China.</title>
        <authorList>
            <person name="Liu Q."/>
        </authorList>
    </citation>
    <scope>NUCLEOTIDE SEQUENCE [LARGE SCALE GENOMIC DNA]</scope>
    <source>
        <strain evidence="10 11">C62</strain>
    </source>
</reference>
<dbReference type="InterPro" id="IPR000089">
    <property type="entry name" value="Biotin_lipoyl"/>
</dbReference>
<protein>
    <recommendedName>
        <fullName evidence="6">Dihydrolipoamide acetyltransferase component of pyruvate dehydrogenase complex</fullName>
        <ecNumber evidence="6">2.3.1.-</ecNumber>
    </recommendedName>
</protein>
<dbReference type="InterPro" id="IPR050743">
    <property type="entry name" value="2-oxoacid_DH_E2_comp"/>
</dbReference>
<dbReference type="Pfam" id="PF00364">
    <property type="entry name" value="Biotin_lipoyl"/>
    <property type="match status" value="1"/>
</dbReference>
<evidence type="ECO:0000313" key="10">
    <source>
        <dbReference type="EMBL" id="MBD3688664.1"/>
    </source>
</evidence>
<dbReference type="InterPro" id="IPR003016">
    <property type="entry name" value="2-oxoA_DH_lipoyl-BS"/>
</dbReference>
<dbReference type="InterPro" id="IPR014276">
    <property type="entry name" value="2-oxoglutarate_DH_E2"/>
</dbReference>
<feature type="compositionally biased region" description="Low complexity" evidence="7">
    <location>
        <begin position="236"/>
        <end position="255"/>
    </location>
</feature>
<comment type="similarity">
    <text evidence="2 6">Belongs to the 2-oxoacid dehydrogenase family.</text>
</comment>
<dbReference type="InterPro" id="IPR004167">
    <property type="entry name" value="PSBD"/>
</dbReference>
<dbReference type="PROSITE" id="PS51826">
    <property type="entry name" value="PSBD"/>
    <property type="match status" value="1"/>
</dbReference>
<name>A0A8I0G7M5_9ACTO</name>
<feature type="region of interest" description="Disordered" evidence="7">
    <location>
        <begin position="165"/>
        <end position="193"/>
    </location>
</feature>
<keyword evidence="5 6" id="KW-0012">Acyltransferase</keyword>
<dbReference type="SUPFAM" id="SSF52777">
    <property type="entry name" value="CoA-dependent acyltransferases"/>
    <property type="match status" value="1"/>
</dbReference>
<dbReference type="Gene3D" id="2.40.50.100">
    <property type="match status" value="1"/>
</dbReference>
<dbReference type="Pfam" id="PF00198">
    <property type="entry name" value="2-oxoacid_dh"/>
    <property type="match status" value="1"/>
</dbReference>
<dbReference type="SUPFAM" id="SSF51230">
    <property type="entry name" value="Single hybrid motif"/>
    <property type="match status" value="1"/>
</dbReference>
<feature type="compositionally biased region" description="Acidic residues" evidence="7">
    <location>
        <begin position="84"/>
        <end position="108"/>
    </location>
</feature>
<dbReference type="GO" id="GO:0031405">
    <property type="term" value="F:lipoic acid binding"/>
    <property type="evidence" value="ECO:0007669"/>
    <property type="project" value="TreeGrafter"/>
</dbReference>
<comment type="caution">
    <text evidence="10">The sequence shown here is derived from an EMBL/GenBank/DDBJ whole genome shotgun (WGS) entry which is preliminary data.</text>
</comment>
<keyword evidence="11" id="KW-1185">Reference proteome</keyword>
<dbReference type="Pfam" id="PF02817">
    <property type="entry name" value="E3_binding"/>
    <property type="match status" value="1"/>
</dbReference>
<dbReference type="Proteomes" id="UP000627538">
    <property type="component" value="Unassembled WGS sequence"/>
</dbReference>
<dbReference type="InterPro" id="IPR036625">
    <property type="entry name" value="E3-bd_dom_sf"/>
</dbReference>
<dbReference type="EC" id="2.3.1.-" evidence="6"/>
<evidence type="ECO:0000256" key="6">
    <source>
        <dbReference type="RuleBase" id="RU003423"/>
    </source>
</evidence>
<feature type="compositionally biased region" description="Basic and acidic residues" evidence="7">
    <location>
        <begin position="109"/>
        <end position="127"/>
    </location>
</feature>
<evidence type="ECO:0000256" key="7">
    <source>
        <dbReference type="SAM" id="MobiDB-lite"/>
    </source>
</evidence>
<comment type="cofactor">
    <cofactor evidence="1 6">
        <name>(R)-lipoate</name>
        <dbReference type="ChEBI" id="CHEBI:83088"/>
    </cofactor>
</comment>
<evidence type="ECO:0000256" key="4">
    <source>
        <dbReference type="ARBA" id="ARBA00022823"/>
    </source>
</evidence>
<dbReference type="Gene3D" id="3.30.559.10">
    <property type="entry name" value="Chloramphenicol acetyltransferase-like domain"/>
    <property type="match status" value="1"/>
</dbReference>
<dbReference type="AlphaFoldDB" id="A0A8I0G7M5"/>
<evidence type="ECO:0000256" key="2">
    <source>
        <dbReference type="ARBA" id="ARBA00007317"/>
    </source>
</evidence>
<dbReference type="EMBL" id="JACRUO010000001">
    <property type="protein sequence ID" value="MBD3688664.1"/>
    <property type="molecule type" value="Genomic_DNA"/>
</dbReference>
<organism evidence="10 11">
    <name type="scientific">Nanchangia anserum</name>
    <dbReference type="NCBI Taxonomy" id="2692125"/>
    <lineage>
        <taxon>Bacteria</taxon>
        <taxon>Bacillati</taxon>
        <taxon>Actinomycetota</taxon>
        <taxon>Actinomycetes</taxon>
        <taxon>Actinomycetales</taxon>
        <taxon>Actinomycetaceae</taxon>
        <taxon>Nanchangia</taxon>
    </lineage>
</organism>
<evidence type="ECO:0000259" key="8">
    <source>
        <dbReference type="PROSITE" id="PS50968"/>
    </source>
</evidence>
<evidence type="ECO:0000256" key="5">
    <source>
        <dbReference type="ARBA" id="ARBA00023315"/>
    </source>
</evidence>
<keyword evidence="4 6" id="KW-0450">Lipoyl</keyword>
<gene>
    <name evidence="10" type="primary">sucB</name>
    <name evidence="10" type="ORF">H8R10_00175</name>
</gene>
<feature type="domain" description="Lipoyl-binding" evidence="8">
    <location>
        <begin position="2"/>
        <end position="77"/>
    </location>
</feature>
<dbReference type="PANTHER" id="PTHR43178">
    <property type="entry name" value="DIHYDROLIPOAMIDE ACETYLTRANSFERASE COMPONENT OF PYRUVATE DEHYDROGENASE COMPLEX"/>
    <property type="match status" value="1"/>
</dbReference>
<evidence type="ECO:0000259" key="9">
    <source>
        <dbReference type="PROSITE" id="PS51826"/>
    </source>
</evidence>
<dbReference type="GO" id="GO:0016407">
    <property type="term" value="F:acetyltransferase activity"/>
    <property type="evidence" value="ECO:0007669"/>
    <property type="project" value="TreeGrafter"/>
</dbReference>
<feature type="region of interest" description="Disordered" evidence="7">
    <location>
        <begin position="236"/>
        <end position="261"/>
    </location>
</feature>
<keyword evidence="3 6" id="KW-0808">Transferase</keyword>
<dbReference type="NCBIfam" id="TIGR02927">
    <property type="entry name" value="SucB_Actino"/>
    <property type="match status" value="1"/>
</dbReference>
<dbReference type="GO" id="GO:0005737">
    <property type="term" value="C:cytoplasm"/>
    <property type="evidence" value="ECO:0007669"/>
    <property type="project" value="TreeGrafter"/>
</dbReference>
<dbReference type="InterPro" id="IPR011053">
    <property type="entry name" value="Single_hybrid_motif"/>
</dbReference>
<accession>A0A8I0G7M5</accession>
<evidence type="ECO:0000256" key="3">
    <source>
        <dbReference type="ARBA" id="ARBA00022679"/>
    </source>
</evidence>
<sequence>MSTKVEMPALGESVTEGTISQWLVEVGEEVEADQPIVEVATDKVDSEVPAPVAGVILELLAEEDDTVDVGAPICVIGDASEAGDSGDSEDSADEAPAEEEAEDEAKDDEAEKVPAEAEDKDEKKEESIPAAPPAPELPGESIPSSVSQDDGHSVVSWAYPQVGSGYPGTQTAQGQVAPPEAPKAPAAPASADTGSGALYVTPLVRKLAKDKGVDLSQVTGTGQGGRIRKQDVLAAAERAAAPEAPAAASAPAAPAVEEDTKLRGKTEKMSRMRQVIADRMMTSLNSTAQLTTVVEVDVTRIAALRARAKDSFAKREGTKLSFLPFFIKAATEALKAHPKINSRVEDKQVTYFAEEHVGIAVDTDRGLMVPVIRDAGDLTIAGIAKKVNELAEETRSGKIDPSKLTGSTFTITNTGSRGALFDTPVVNYPEEAILGLGTIVKRPAVIKDADGNDSIAIRSMCYLALSYDHRLIDGADAARYLTSVKKRLEDGDFAAELGL</sequence>
<feature type="region of interest" description="Disordered" evidence="7">
    <location>
        <begin position="78"/>
        <end position="151"/>
    </location>
</feature>
<dbReference type="FunFam" id="3.30.559.10:FF:000007">
    <property type="entry name" value="Dihydrolipoamide acetyltransferase component of pyruvate dehydrogenase complex"/>
    <property type="match status" value="1"/>
</dbReference>
<dbReference type="Gene3D" id="4.10.320.10">
    <property type="entry name" value="E3-binding domain"/>
    <property type="match status" value="1"/>
</dbReference>
<dbReference type="RefSeq" id="WP_191070777.1">
    <property type="nucleotide sequence ID" value="NZ_CP060506.1"/>
</dbReference>
<dbReference type="SUPFAM" id="SSF47005">
    <property type="entry name" value="Peripheral subunit-binding domain of 2-oxo acid dehydrogenase complex"/>
    <property type="match status" value="1"/>
</dbReference>